<dbReference type="eggNOG" id="ENOG5033W0S">
    <property type="taxonomic scope" value="Bacteria"/>
</dbReference>
<sequence>MNNSSEKTETTVEERQLTGRLLTYRDNYEAGLKHADDYAKLFRTLITTTEYDSLLSSARDLFSFKVDSDFVVFPKKFEPSDYYLVFMTRLIELQNMPTKLSLLIQESNGHEQLRHTWKGSDQEFRFHADSDQAKYVEEQTNRQLFVLNLKKRTMSFDTDTINDLYFLNRNEEQSEAFKDQIALFSQFGSILENVYDFKVDFNMFDARNAKTYLFKQSGLNKNILDQLFVASSKHGLVFMNDDKVEGGYLELKNATFKIIEVDSDTHQWAFKVTDDGEKQSLFAILNSYDFIREWYIRNINELKLKMVI</sequence>
<dbReference type="AlphaFoldDB" id="G8PDL9"/>
<reference evidence="1 2" key="1">
    <citation type="journal article" date="2012" name="J. Bacteriol.">
        <title>Complete Genome Sequence of the Beer Spoilage Organism Pediococcus claussenii ATCC BAA-344T.</title>
        <authorList>
            <person name="Pittet V."/>
            <person name="Abegunde T."/>
            <person name="Marfleet T."/>
            <person name="Haakensen M."/>
            <person name="Morrow K."/>
            <person name="Jayaprakash T."/>
            <person name="Schroeder K."/>
            <person name="Trost B."/>
            <person name="Byrns S."/>
            <person name="Bergsveinson J."/>
            <person name="Kusalik A."/>
            <person name="Ziola B."/>
        </authorList>
    </citation>
    <scope>NUCLEOTIDE SEQUENCE [LARGE SCALE GENOMIC DNA]</scope>
    <source>
        <strain evidence="1 2">ATCC BAA-344</strain>
    </source>
</reference>
<dbReference type="EMBL" id="CP003137">
    <property type="protein sequence ID" value="AEV95354.1"/>
    <property type="molecule type" value="Genomic_DNA"/>
</dbReference>
<proteinExistence type="predicted"/>
<name>G8PDL9_PEDCP</name>
<evidence type="ECO:0000313" key="1">
    <source>
        <dbReference type="EMBL" id="AEV95354.1"/>
    </source>
</evidence>
<dbReference type="RefSeq" id="WP_014215551.1">
    <property type="nucleotide sequence ID" value="NC_016605.1"/>
</dbReference>
<keyword evidence="2" id="KW-1185">Reference proteome</keyword>
<organism evidence="1 2">
    <name type="scientific">Pediococcus claussenii (strain ATCC BAA-344 / DSM 14800 / JCM 18046 / KCTC 3811 / LMG 21948 / P06)</name>
    <dbReference type="NCBI Taxonomy" id="701521"/>
    <lineage>
        <taxon>Bacteria</taxon>
        <taxon>Bacillati</taxon>
        <taxon>Bacillota</taxon>
        <taxon>Bacilli</taxon>
        <taxon>Lactobacillales</taxon>
        <taxon>Lactobacillaceae</taxon>
        <taxon>Pediococcus</taxon>
    </lineage>
</organism>
<accession>G8PDL9</accession>
<evidence type="ECO:0008006" key="3">
    <source>
        <dbReference type="Google" id="ProtNLM"/>
    </source>
</evidence>
<gene>
    <name evidence="1" type="ordered locus">PECL_1090</name>
</gene>
<dbReference type="PATRIC" id="fig|701521.8.peg.1033"/>
<dbReference type="KEGG" id="pce:PECL_1090"/>
<dbReference type="STRING" id="701521.PECL_1090"/>
<dbReference type="Proteomes" id="UP000005444">
    <property type="component" value="Chromosome"/>
</dbReference>
<protein>
    <recommendedName>
        <fullName evidence="3">DUF4868 domain-containing protein</fullName>
    </recommendedName>
</protein>
<dbReference type="HOGENOM" id="CLU_887921_0_0_9"/>
<evidence type="ECO:0000313" key="2">
    <source>
        <dbReference type="Proteomes" id="UP000005444"/>
    </source>
</evidence>